<sequence length="378" mass="42816">MLCRFEHKLRRCMKKRGTFHYPIYFLLRFTIGSNFAKRSFCSANTKPCLVGLRRSFASLSVHAVCKMTHTWFLYAITAPVLWSFASILDKILISRYEIRPWIFVFLLGMSGIVAAVTVLFIHREITYSFEVIFLSGISGIVTLLYIFLFFKALATSDAPIVIALWAMESVLSVLWGHLFFSERFAWTQYLGMSITLIFITLLNMEASTTSGRTTGLPRGFGWKYLPLSRTLLFMIPVTVLSSAVITVEKYLTNLAPVSSIFFWERIGAFLFTAVLFILFKSPLIREIKKIGNKIFVILGIEMTNLLAFFSVLLALSVGSLSLVAIVLATTPLFVIFLVYLINTIRPGAVPDVASIRHFARRVFMITGSVFGVFLLLYR</sequence>
<feature type="transmembrane region" description="Helical" evidence="1">
    <location>
        <begin position="127"/>
        <end position="148"/>
    </location>
</feature>
<feature type="transmembrane region" description="Helical" evidence="1">
    <location>
        <begin position="186"/>
        <end position="204"/>
    </location>
</feature>
<protein>
    <submittedName>
        <fullName evidence="3">Uncharacterized membrane protein</fullName>
    </submittedName>
</protein>
<feature type="transmembrane region" description="Helical" evidence="1">
    <location>
        <begin position="224"/>
        <end position="246"/>
    </location>
</feature>
<name>A0A450UT45_9GAMM</name>
<dbReference type="InterPro" id="IPR000620">
    <property type="entry name" value="EamA_dom"/>
</dbReference>
<feature type="transmembrane region" description="Helical" evidence="1">
    <location>
        <begin position="21"/>
        <end position="37"/>
    </location>
</feature>
<reference evidence="3" key="1">
    <citation type="submission" date="2019-02" db="EMBL/GenBank/DDBJ databases">
        <authorList>
            <person name="Gruber-Vodicka R. H."/>
            <person name="Seah K. B. B."/>
        </authorList>
    </citation>
    <scope>NUCLEOTIDE SEQUENCE</scope>
    <source>
        <strain evidence="3">BECK_M7</strain>
    </source>
</reference>
<keyword evidence="1" id="KW-0472">Membrane</keyword>
<gene>
    <name evidence="3" type="ORF">BECKLFY1418B_GA0070995_10722</name>
</gene>
<feature type="transmembrane region" description="Helical" evidence="1">
    <location>
        <begin position="321"/>
        <end position="341"/>
    </location>
</feature>
<dbReference type="AlphaFoldDB" id="A0A450UT45"/>
<dbReference type="SUPFAM" id="SSF103481">
    <property type="entry name" value="Multidrug resistance efflux transporter EmrE"/>
    <property type="match status" value="1"/>
</dbReference>
<feature type="transmembrane region" description="Helical" evidence="1">
    <location>
        <begin position="295"/>
        <end position="315"/>
    </location>
</feature>
<dbReference type="InterPro" id="IPR037185">
    <property type="entry name" value="EmrE-like"/>
</dbReference>
<keyword evidence="1" id="KW-0812">Transmembrane</keyword>
<proteinExistence type="predicted"/>
<feature type="transmembrane region" description="Helical" evidence="1">
    <location>
        <begin position="266"/>
        <end position="283"/>
    </location>
</feature>
<keyword evidence="1" id="KW-1133">Transmembrane helix</keyword>
<feature type="transmembrane region" description="Helical" evidence="1">
    <location>
        <begin position="362"/>
        <end position="377"/>
    </location>
</feature>
<evidence type="ECO:0000259" key="2">
    <source>
        <dbReference type="Pfam" id="PF00892"/>
    </source>
</evidence>
<feature type="transmembrane region" description="Helical" evidence="1">
    <location>
        <begin position="71"/>
        <end position="88"/>
    </location>
</feature>
<feature type="transmembrane region" description="Helical" evidence="1">
    <location>
        <begin position="160"/>
        <end position="180"/>
    </location>
</feature>
<feature type="transmembrane region" description="Helical" evidence="1">
    <location>
        <begin position="100"/>
        <end position="121"/>
    </location>
</feature>
<dbReference type="Gene3D" id="1.10.3730.20">
    <property type="match status" value="1"/>
</dbReference>
<dbReference type="Pfam" id="PF00892">
    <property type="entry name" value="EamA"/>
    <property type="match status" value="1"/>
</dbReference>
<accession>A0A450UT45</accession>
<evidence type="ECO:0000313" key="3">
    <source>
        <dbReference type="EMBL" id="VFJ95626.1"/>
    </source>
</evidence>
<dbReference type="EMBL" id="CAADFF010000072">
    <property type="protein sequence ID" value="VFJ95626.1"/>
    <property type="molecule type" value="Genomic_DNA"/>
</dbReference>
<dbReference type="GO" id="GO:0016020">
    <property type="term" value="C:membrane"/>
    <property type="evidence" value="ECO:0007669"/>
    <property type="project" value="InterPro"/>
</dbReference>
<organism evidence="3">
    <name type="scientific">Candidatus Kentrum sp. LFY</name>
    <dbReference type="NCBI Taxonomy" id="2126342"/>
    <lineage>
        <taxon>Bacteria</taxon>
        <taxon>Pseudomonadati</taxon>
        <taxon>Pseudomonadota</taxon>
        <taxon>Gammaproteobacteria</taxon>
        <taxon>Candidatus Kentrum</taxon>
    </lineage>
</organism>
<evidence type="ECO:0000256" key="1">
    <source>
        <dbReference type="SAM" id="Phobius"/>
    </source>
</evidence>
<feature type="domain" description="EamA" evidence="2">
    <location>
        <begin position="70"/>
        <end position="203"/>
    </location>
</feature>